<feature type="transmembrane region" description="Helical" evidence="1">
    <location>
        <begin position="6"/>
        <end position="25"/>
    </location>
</feature>
<evidence type="ECO:0000313" key="2">
    <source>
        <dbReference type="EMBL" id="QPJ63260.1"/>
    </source>
</evidence>
<feature type="transmembrane region" description="Helical" evidence="1">
    <location>
        <begin position="37"/>
        <end position="57"/>
    </location>
</feature>
<dbReference type="KEGG" id="nli:G3M70_15815"/>
<accession>A0A7T0G167</accession>
<protein>
    <submittedName>
        <fullName evidence="2">Uncharacterized protein</fullName>
    </submittedName>
</protein>
<organism evidence="2 3">
    <name type="scientific">Candidatus Nitronauta litoralis</name>
    <dbReference type="NCBI Taxonomy" id="2705533"/>
    <lineage>
        <taxon>Bacteria</taxon>
        <taxon>Pseudomonadati</taxon>
        <taxon>Nitrospinota/Tectimicrobiota group</taxon>
        <taxon>Nitrospinota</taxon>
        <taxon>Nitrospinia</taxon>
        <taxon>Nitrospinales</taxon>
        <taxon>Nitrospinaceae</taxon>
        <taxon>Candidatus Nitronauta</taxon>
    </lineage>
</organism>
<evidence type="ECO:0000313" key="3">
    <source>
        <dbReference type="Proteomes" id="UP000594688"/>
    </source>
</evidence>
<dbReference type="AlphaFoldDB" id="A0A7T0G167"/>
<keyword evidence="1" id="KW-1133">Transmembrane helix</keyword>
<keyword evidence="1" id="KW-0812">Transmembrane</keyword>
<sequence>MKTLKVRGIGLALLGLGSYLFVMSVRDMAGESARVPVGLLSVFCVSLGFGLLIVPGLTSDSTDGQL</sequence>
<keyword evidence="1" id="KW-0472">Membrane</keyword>
<name>A0A7T0G167_9BACT</name>
<proteinExistence type="predicted"/>
<evidence type="ECO:0000256" key="1">
    <source>
        <dbReference type="SAM" id="Phobius"/>
    </source>
</evidence>
<gene>
    <name evidence="2" type="ORF">G3M70_15815</name>
</gene>
<dbReference type="Proteomes" id="UP000594688">
    <property type="component" value="Chromosome"/>
</dbReference>
<dbReference type="EMBL" id="CP048685">
    <property type="protein sequence ID" value="QPJ63260.1"/>
    <property type="molecule type" value="Genomic_DNA"/>
</dbReference>
<reference evidence="2 3" key="1">
    <citation type="submission" date="2020-02" db="EMBL/GenBank/DDBJ databases">
        <title>Genomic and physiological characterization of two novel Nitrospinaceae genera.</title>
        <authorList>
            <person name="Mueller A.J."/>
            <person name="Jung M.-Y."/>
            <person name="Strachan C.R."/>
            <person name="Herbold C.W."/>
            <person name="Kirkegaard R.H."/>
            <person name="Daims H."/>
        </authorList>
    </citation>
    <scope>NUCLEOTIDE SEQUENCE [LARGE SCALE GENOMIC DNA]</scope>
    <source>
        <strain evidence="2">EB</strain>
    </source>
</reference>